<dbReference type="RefSeq" id="WP_301189015.1">
    <property type="nucleotide sequence ID" value="NZ_JAPDPJ010000003.1"/>
</dbReference>
<sequence length="247" mass="27377">MNRFLKLFTFISLLGMYSCAELIQIANSIELETPLTENEIAQGLKEALRVGTDSAAHKLSVTNGYFSDEAVKILLPEEANIIVDNAKKIPGGEKLINDVILSINRAAEDAAKEAGPIFFKAITEMTITDAVKILGGEDNAATEYFKSKTYQELFALYSPKIKQSTDKKIIAGYSAGQTWESLTSKYNQLAGSFVGQMADLHKVEVELNDYLTQRALDGLFLKISNEESKIRKDPAARVTEILRRVFK</sequence>
<organism evidence="2 3">
    <name type="scientific">Plebeiibacterium sediminum</name>
    <dbReference type="NCBI Taxonomy" id="2992112"/>
    <lineage>
        <taxon>Bacteria</taxon>
        <taxon>Pseudomonadati</taxon>
        <taxon>Bacteroidota</taxon>
        <taxon>Bacteroidia</taxon>
        <taxon>Marinilabiliales</taxon>
        <taxon>Marinilabiliaceae</taxon>
        <taxon>Plebeiibacterium</taxon>
    </lineage>
</organism>
<proteinExistence type="predicted"/>
<dbReference type="InterPro" id="IPR025245">
    <property type="entry name" value="DUF4197"/>
</dbReference>
<name>A0AAE3SDI5_9BACT</name>
<dbReference type="EMBL" id="JAPDPJ010000003">
    <property type="protein sequence ID" value="MCW3785443.1"/>
    <property type="molecule type" value="Genomic_DNA"/>
</dbReference>
<protein>
    <submittedName>
        <fullName evidence="2">DUF4197 domain-containing protein</fullName>
    </submittedName>
</protein>
<evidence type="ECO:0000256" key="1">
    <source>
        <dbReference type="SAM" id="SignalP"/>
    </source>
</evidence>
<evidence type="ECO:0000313" key="3">
    <source>
        <dbReference type="Proteomes" id="UP001209229"/>
    </source>
</evidence>
<keyword evidence="1" id="KW-0732">Signal</keyword>
<keyword evidence="3" id="KW-1185">Reference proteome</keyword>
<reference evidence="2" key="1">
    <citation type="submission" date="2022-10" db="EMBL/GenBank/DDBJ databases">
        <authorList>
            <person name="Yu W.X."/>
        </authorList>
    </citation>
    <scope>NUCLEOTIDE SEQUENCE</scope>
    <source>
        <strain evidence="2">AAT</strain>
    </source>
</reference>
<dbReference type="AlphaFoldDB" id="A0AAE3SDI5"/>
<dbReference type="PROSITE" id="PS51257">
    <property type="entry name" value="PROKAR_LIPOPROTEIN"/>
    <property type="match status" value="1"/>
</dbReference>
<dbReference type="Pfam" id="PF13852">
    <property type="entry name" value="DUF4197"/>
    <property type="match status" value="1"/>
</dbReference>
<feature type="signal peptide" evidence="1">
    <location>
        <begin position="1"/>
        <end position="20"/>
    </location>
</feature>
<feature type="chain" id="PRO_5042012395" evidence="1">
    <location>
        <begin position="21"/>
        <end position="247"/>
    </location>
</feature>
<accession>A0AAE3SDI5</accession>
<dbReference type="Proteomes" id="UP001209229">
    <property type="component" value="Unassembled WGS sequence"/>
</dbReference>
<comment type="caution">
    <text evidence="2">The sequence shown here is derived from an EMBL/GenBank/DDBJ whole genome shotgun (WGS) entry which is preliminary data.</text>
</comment>
<evidence type="ECO:0000313" key="2">
    <source>
        <dbReference type="EMBL" id="MCW3785443.1"/>
    </source>
</evidence>
<gene>
    <name evidence="2" type="ORF">OM075_03135</name>
</gene>